<dbReference type="PROSITE" id="PS50835">
    <property type="entry name" value="IG_LIKE"/>
    <property type="match status" value="1"/>
</dbReference>
<evidence type="ECO:0000256" key="1">
    <source>
        <dbReference type="SAM" id="Phobius"/>
    </source>
</evidence>
<dbReference type="SUPFAM" id="SSF48726">
    <property type="entry name" value="Immunoglobulin"/>
    <property type="match status" value="1"/>
</dbReference>
<keyword evidence="1" id="KW-0812">Transmembrane</keyword>
<feature type="transmembrane region" description="Helical" evidence="1">
    <location>
        <begin position="195"/>
        <end position="216"/>
    </location>
</feature>
<protein>
    <submittedName>
        <fullName evidence="4">T-cell immunoglobulin and mucin domain-containing protein 4-like</fullName>
    </submittedName>
</protein>
<accession>A0A3B3SA22</accession>
<reference evidence="4" key="2">
    <citation type="submission" date="2025-09" db="UniProtKB">
        <authorList>
            <consortium name="Ensembl"/>
        </authorList>
    </citation>
    <scope>IDENTIFICATION</scope>
</reference>
<organism evidence="4 5">
    <name type="scientific">Paramormyrops kingsleyae</name>
    <dbReference type="NCBI Taxonomy" id="1676925"/>
    <lineage>
        <taxon>Eukaryota</taxon>
        <taxon>Metazoa</taxon>
        <taxon>Chordata</taxon>
        <taxon>Craniata</taxon>
        <taxon>Vertebrata</taxon>
        <taxon>Euteleostomi</taxon>
        <taxon>Actinopterygii</taxon>
        <taxon>Neopterygii</taxon>
        <taxon>Teleostei</taxon>
        <taxon>Osteoglossocephala</taxon>
        <taxon>Osteoglossomorpha</taxon>
        <taxon>Osteoglossiformes</taxon>
        <taxon>Mormyridae</taxon>
        <taxon>Paramormyrops</taxon>
    </lineage>
</organism>
<dbReference type="GeneID" id="111855156"/>
<dbReference type="PANTHER" id="PTHR46608">
    <property type="entry name" value="T-CELL IMMUNOGLOBULIN AND MUCIN DOMAIN-CONTAINING PROTEIN 4"/>
    <property type="match status" value="1"/>
</dbReference>
<keyword evidence="1" id="KW-0472">Membrane</keyword>
<dbReference type="InterPro" id="IPR036179">
    <property type="entry name" value="Ig-like_dom_sf"/>
</dbReference>
<dbReference type="PANTHER" id="PTHR46608:SF2">
    <property type="entry name" value="T CELL IMMUNOGLOBULIN AND MUCIN DOMAIN CONTAINING 4 PRECURSOR"/>
    <property type="match status" value="1"/>
</dbReference>
<keyword evidence="1" id="KW-1133">Transmembrane helix</keyword>
<keyword evidence="5" id="KW-1185">Reference proteome</keyword>
<dbReference type="Pfam" id="PF07686">
    <property type="entry name" value="V-set"/>
    <property type="match status" value="1"/>
</dbReference>
<dbReference type="GO" id="GO:0060097">
    <property type="term" value="P:cytoskeletal rearrangement involved in phagocytosis, engulfment"/>
    <property type="evidence" value="ECO:0007669"/>
    <property type="project" value="TreeGrafter"/>
</dbReference>
<feature type="signal peptide" evidence="2">
    <location>
        <begin position="1"/>
        <end position="25"/>
    </location>
</feature>
<dbReference type="GO" id="GO:0043277">
    <property type="term" value="P:apoptotic cell clearance"/>
    <property type="evidence" value="ECO:0007669"/>
    <property type="project" value="TreeGrafter"/>
</dbReference>
<dbReference type="InterPro" id="IPR013106">
    <property type="entry name" value="Ig_V-set"/>
</dbReference>
<dbReference type="RefSeq" id="XP_023689655.1">
    <property type="nucleotide sequence ID" value="XM_023833887.2"/>
</dbReference>
<evidence type="ECO:0000259" key="3">
    <source>
        <dbReference type="PROSITE" id="PS50835"/>
    </source>
</evidence>
<keyword evidence="2" id="KW-0732">Signal</keyword>
<dbReference type="Gene3D" id="2.60.40.10">
    <property type="entry name" value="Immunoglobulins"/>
    <property type="match status" value="1"/>
</dbReference>
<dbReference type="Proteomes" id="UP000261540">
    <property type="component" value="Unplaced"/>
</dbReference>
<reference evidence="4" key="1">
    <citation type="submission" date="2025-08" db="UniProtKB">
        <authorList>
            <consortium name="Ensembl"/>
        </authorList>
    </citation>
    <scope>IDENTIFICATION</scope>
</reference>
<dbReference type="GO" id="GO:0001786">
    <property type="term" value="F:phosphatidylserine binding"/>
    <property type="evidence" value="ECO:0007669"/>
    <property type="project" value="TreeGrafter"/>
</dbReference>
<proteinExistence type="predicted"/>
<name>A0A3B3SA22_9TELE</name>
<feature type="chain" id="PRO_5017361673" evidence="2">
    <location>
        <begin position="26"/>
        <end position="256"/>
    </location>
</feature>
<evidence type="ECO:0000313" key="5">
    <source>
        <dbReference type="Proteomes" id="UP000261540"/>
    </source>
</evidence>
<dbReference type="AlphaFoldDB" id="A0A3B3SA22"/>
<dbReference type="InterPro" id="IPR003599">
    <property type="entry name" value="Ig_sub"/>
</dbReference>
<dbReference type="Ensembl" id="ENSPKIT00000007616.1">
    <property type="protein sequence ID" value="ENSPKIP00000026856.1"/>
    <property type="gene ID" value="ENSPKIG00000009166.1"/>
</dbReference>
<dbReference type="GeneTree" id="ENSGT00940000163509"/>
<evidence type="ECO:0000313" key="4">
    <source>
        <dbReference type="Ensembl" id="ENSPKIP00000026856.1"/>
    </source>
</evidence>
<dbReference type="InterPro" id="IPR013783">
    <property type="entry name" value="Ig-like_fold"/>
</dbReference>
<dbReference type="SMART" id="SM00409">
    <property type="entry name" value="IG"/>
    <property type="match status" value="1"/>
</dbReference>
<evidence type="ECO:0000256" key="2">
    <source>
        <dbReference type="SAM" id="SignalP"/>
    </source>
</evidence>
<sequence>MERLAGAHHPLVILAVAVAGSSALAHKVMEGDQVTLPCRYSVQHYGQSRVCWGRGCGALWCSGAILQMDGSRVISKASEKYRLTGNLRLGRVDLTIANISRTDGGPYCCRVDINGYFNDMKVLHTIRVTQAVTPFPAPTGIQGEKSDSYTDRYPDTEPLPLLEEYTLNPRSNHPKAGSINAEPTPSLPLRVHSPALYLSVSFLFLLLLGLVALLGFKRKIHQRCSFRGSLAGREPRHIIWEIQTRRPVEDNIYTLD</sequence>
<dbReference type="InterPro" id="IPR007110">
    <property type="entry name" value="Ig-like_dom"/>
</dbReference>
<feature type="domain" description="Ig-like" evidence="3">
    <location>
        <begin position="10"/>
        <end position="129"/>
    </location>
</feature>